<dbReference type="Proteomes" id="UP000887540">
    <property type="component" value="Unplaced"/>
</dbReference>
<protein>
    <recommendedName>
        <fullName evidence="2">Domain of unknown function DB domain-containing protein</fullName>
    </recommendedName>
</protein>
<evidence type="ECO:0000259" key="2">
    <source>
        <dbReference type="Pfam" id="PF01682"/>
    </source>
</evidence>
<feature type="chain" id="PRO_5037938841" description="Domain of unknown function DB domain-containing protein" evidence="1">
    <location>
        <begin position="22"/>
        <end position="172"/>
    </location>
</feature>
<reference evidence="4" key="1">
    <citation type="submission" date="2022-11" db="UniProtKB">
        <authorList>
            <consortium name="WormBaseParasite"/>
        </authorList>
    </citation>
    <scope>IDENTIFICATION</scope>
</reference>
<keyword evidence="1" id="KW-0732">Signal</keyword>
<evidence type="ECO:0000313" key="3">
    <source>
        <dbReference type="Proteomes" id="UP000887540"/>
    </source>
</evidence>
<dbReference type="Pfam" id="PF01682">
    <property type="entry name" value="DB"/>
    <property type="match status" value="1"/>
</dbReference>
<keyword evidence="3" id="KW-1185">Reference proteome</keyword>
<evidence type="ECO:0000256" key="1">
    <source>
        <dbReference type="SAM" id="SignalP"/>
    </source>
</evidence>
<feature type="signal peptide" evidence="1">
    <location>
        <begin position="1"/>
        <end position="21"/>
    </location>
</feature>
<feature type="domain" description="Domain of unknown function DB" evidence="2">
    <location>
        <begin position="55"/>
        <end position="151"/>
    </location>
</feature>
<organism evidence="3 4">
    <name type="scientific">Acrobeloides nanus</name>
    <dbReference type="NCBI Taxonomy" id="290746"/>
    <lineage>
        <taxon>Eukaryota</taxon>
        <taxon>Metazoa</taxon>
        <taxon>Ecdysozoa</taxon>
        <taxon>Nematoda</taxon>
        <taxon>Chromadorea</taxon>
        <taxon>Rhabditida</taxon>
        <taxon>Tylenchina</taxon>
        <taxon>Cephalobomorpha</taxon>
        <taxon>Cephaloboidea</taxon>
        <taxon>Cephalobidae</taxon>
        <taxon>Acrobeloides</taxon>
    </lineage>
</organism>
<accession>A0A914CIS2</accession>
<dbReference type="AlphaFoldDB" id="A0A914CIS2"/>
<proteinExistence type="predicted"/>
<evidence type="ECO:0000313" key="4">
    <source>
        <dbReference type="WBParaSite" id="ACRNAN_scaffold1093.g9491.t1"/>
    </source>
</evidence>
<name>A0A914CIS2_9BILA</name>
<sequence length="172" mass="19002">MFYSGTLRLLAIACFFLSAHGLLSEHELQSLCPKDRGFCPKKASQAALHNRIQSCCKKVGKVEMKFCLPLCGYNTTLEALDSGLGVKCVSQLTTWAYCAADANDNRECCKAKGVNPECLSFCKGDVPTCDLKSIFAYQPCLKQMKAIVECHVENLSAEARFDPAWEAPCDWE</sequence>
<dbReference type="InterPro" id="IPR002602">
    <property type="entry name" value="DB"/>
</dbReference>
<dbReference type="WBParaSite" id="ACRNAN_scaffold1093.g9491.t1">
    <property type="protein sequence ID" value="ACRNAN_scaffold1093.g9491.t1"/>
    <property type="gene ID" value="ACRNAN_scaffold1093.g9491"/>
</dbReference>